<dbReference type="PRINTS" id="PR00738">
    <property type="entry name" value="GLHYDRLASE20"/>
</dbReference>
<evidence type="ECO:0000256" key="7">
    <source>
        <dbReference type="PIRNR" id="PIRNR001093"/>
    </source>
</evidence>
<keyword evidence="5" id="KW-0325">Glycoprotein</keyword>
<evidence type="ECO:0000256" key="4">
    <source>
        <dbReference type="ARBA" id="ARBA00022801"/>
    </source>
</evidence>
<dbReference type="GO" id="GO:0030203">
    <property type="term" value="P:glycosaminoglycan metabolic process"/>
    <property type="evidence" value="ECO:0007669"/>
    <property type="project" value="TreeGrafter"/>
</dbReference>
<reference evidence="12" key="1">
    <citation type="journal article" date="2022" name="G3 (Bethesda)">
        <title>High quality genome of the basidiomycete yeast Dioszegia hungarica PDD-24b-2 isolated from cloud water.</title>
        <authorList>
            <person name="Jarrige D."/>
            <person name="Haridas S."/>
            <person name="Bleykasten-Grosshans C."/>
            <person name="Joly M."/>
            <person name="Nadalig T."/>
            <person name="Sancelme M."/>
            <person name="Vuilleumier S."/>
            <person name="Grigoriev I.V."/>
            <person name="Amato P."/>
            <person name="Bringel F."/>
        </authorList>
    </citation>
    <scope>NUCLEOTIDE SEQUENCE</scope>
    <source>
        <strain evidence="12">PDD-24b-2</strain>
    </source>
</reference>
<dbReference type="InterPro" id="IPR025705">
    <property type="entry name" value="Beta_hexosaminidase_sua/sub"/>
</dbReference>
<feature type="region of interest" description="Disordered" evidence="9">
    <location>
        <begin position="1"/>
        <end position="20"/>
    </location>
</feature>
<dbReference type="Pfam" id="PF14845">
    <property type="entry name" value="Glycohydro_20b2"/>
    <property type="match status" value="1"/>
</dbReference>
<evidence type="ECO:0000256" key="9">
    <source>
        <dbReference type="SAM" id="MobiDB-lite"/>
    </source>
</evidence>
<evidence type="ECO:0000256" key="6">
    <source>
        <dbReference type="ARBA" id="ARBA00023295"/>
    </source>
</evidence>
<dbReference type="GO" id="GO:0016020">
    <property type="term" value="C:membrane"/>
    <property type="evidence" value="ECO:0007669"/>
    <property type="project" value="TreeGrafter"/>
</dbReference>
<dbReference type="InterPro" id="IPR015883">
    <property type="entry name" value="Glyco_hydro_20_cat"/>
</dbReference>
<evidence type="ECO:0000259" key="11">
    <source>
        <dbReference type="Pfam" id="PF14845"/>
    </source>
</evidence>
<dbReference type="PIRSF" id="PIRSF001093">
    <property type="entry name" value="B-hxosamndse_ab_euk"/>
    <property type="match status" value="1"/>
</dbReference>
<accession>A0AA38HBJ3</accession>
<feature type="active site" description="Proton donor" evidence="8">
    <location>
        <position position="369"/>
    </location>
</feature>
<evidence type="ECO:0000256" key="1">
    <source>
        <dbReference type="ARBA" id="ARBA00001231"/>
    </source>
</evidence>
<dbReference type="EMBL" id="JAKWFO010000005">
    <property type="protein sequence ID" value="KAI9636649.1"/>
    <property type="molecule type" value="Genomic_DNA"/>
</dbReference>
<feature type="compositionally biased region" description="Pro residues" evidence="9">
    <location>
        <begin position="8"/>
        <end position="20"/>
    </location>
</feature>
<dbReference type="SUPFAM" id="SSF55545">
    <property type="entry name" value="beta-N-acetylhexosaminidase-like domain"/>
    <property type="match status" value="1"/>
</dbReference>
<dbReference type="InterPro" id="IPR029018">
    <property type="entry name" value="Hex-like_dom2"/>
</dbReference>
<keyword evidence="3" id="KW-0732">Signal</keyword>
<evidence type="ECO:0000256" key="3">
    <source>
        <dbReference type="ARBA" id="ARBA00022729"/>
    </source>
</evidence>
<comment type="caution">
    <text evidence="12">The sequence shown here is derived from an EMBL/GenBank/DDBJ whole genome shotgun (WGS) entry which is preliminary data.</text>
</comment>
<organism evidence="12 13">
    <name type="scientific">Dioszegia hungarica</name>
    <dbReference type="NCBI Taxonomy" id="4972"/>
    <lineage>
        <taxon>Eukaryota</taxon>
        <taxon>Fungi</taxon>
        <taxon>Dikarya</taxon>
        <taxon>Basidiomycota</taxon>
        <taxon>Agaricomycotina</taxon>
        <taxon>Tremellomycetes</taxon>
        <taxon>Tremellales</taxon>
        <taxon>Bulleribasidiaceae</taxon>
        <taxon>Dioszegia</taxon>
    </lineage>
</organism>
<dbReference type="FunFam" id="3.20.20.80:FF:000063">
    <property type="entry name" value="Beta-hexosaminidase"/>
    <property type="match status" value="1"/>
</dbReference>
<dbReference type="SUPFAM" id="SSF51445">
    <property type="entry name" value="(Trans)glycosidases"/>
    <property type="match status" value="1"/>
</dbReference>
<dbReference type="InterPro" id="IPR017853">
    <property type="entry name" value="GH"/>
</dbReference>
<proteinExistence type="inferred from homology"/>
<evidence type="ECO:0000313" key="13">
    <source>
        <dbReference type="Proteomes" id="UP001164286"/>
    </source>
</evidence>
<dbReference type="InterPro" id="IPR029019">
    <property type="entry name" value="HEX_eukaryotic_N"/>
</dbReference>
<name>A0AA38HBJ3_9TREE</name>
<evidence type="ECO:0000256" key="8">
    <source>
        <dbReference type="PIRSR" id="PIRSR001093-1"/>
    </source>
</evidence>
<evidence type="ECO:0000256" key="5">
    <source>
        <dbReference type="ARBA" id="ARBA00023180"/>
    </source>
</evidence>
<comment type="catalytic activity">
    <reaction evidence="1 7">
        <text>Hydrolysis of terminal non-reducing N-acetyl-D-hexosamine residues in N-acetyl-beta-D-hexosaminides.</text>
        <dbReference type="EC" id="3.2.1.52"/>
    </reaction>
</comment>
<dbReference type="Gene3D" id="3.30.379.10">
    <property type="entry name" value="Chitobiase/beta-hexosaminidase domain 2-like"/>
    <property type="match status" value="1"/>
</dbReference>
<evidence type="ECO:0000256" key="2">
    <source>
        <dbReference type="ARBA" id="ARBA00006285"/>
    </source>
</evidence>
<dbReference type="EC" id="3.2.1.52" evidence="7"/>
<dbReference type="GO" id="GO:0004563">
    <property type="term" value="F:beta-N-acetylhexosaminidase activity"/>
    <property type="evidence" value="ECO:0007669"/>
    <property type="project" value="UniProtKB-EC"/>
</dbReference>
<dbReference type="Gene3D" id="3.20.20.80">
    <property type="entry name" value="Glycosidases"/>
    <property type="match status" value="1"/>
</dbReference>
<dbReference type="AlphaFoldDB" id="A0AA38HBJ3"/>
<dbReference type="GO" id="GO:0005975">
    <property type="term" value="P:carbohydrate metabolic process"/>
    <property type="evidence" value="ECO:0007669"/>
    <property type="project" value="InterPro"/>
</dbReference>
<dbReference type="PANTHER" id="PTHR22600:SF26">
    <property type="entry name" value="BETA-N-ACETYLHEXOSAMINIDASE"/>
    <property type="match status" value="1"/>
</dbReference>
<dbReference type="GeneID" id="77727991"/>
<dbReference type="Pfam" id="PF00728">
    <property type="entry name" value="Glyco_hydro_20"/>
    <property type="match status" value="1"/>
</dbReference>
<comment type="similarity">
    <text evidence="2 7">Belongs to the glycosyl hydrolase 20 family.</text>
</comment>
<dbReference type="Proteomes" id="UP001164286">
    <property type="component" value="Unassembled WGS sequence"/>
</dbReference>
<evidence type="ECO:0000259" key="10">
    <source>
        <dbReference type="Pfam" id="PF00728"/>
    </source>
</evidence>
<keyword evidence="13" id="KW-1185">Reference proteome</keyword>
<sequence>MTSTDLPPGSPGPASQGPPPPVTIFPILRVVPLPTSYTTGLTPVLISPDLEIIFHQSGRKVSLPSDLARSIKRTTNRLQQTQHQYLSPTRGAEFFLSSASPILTEVRLVLDITAGEKVASIAKCAHAEAEDRPLLEAYSLSIPLKGPAIIKAKSALGLLRGLTTLEQLVYRSPPSDVGGSGSPPSEIMAACGSLYAPFAPYNISDRPAFGWRGLLLDTSRNWIGLEAIRKLLDTMSFVKLNVFHWHITDSNSWPLDLEDRPELAAAGAYSPSQKFTESDIKGLTDYAGERGIDVLLEVDLPGHTASLAASHPEHIASANILPADPYSNQPPAGQLRFATDATTQWTKGLVEDVVRLMEVAPYVGTGGDEVNEKCMFADPVTRASLKEKGWTLDQALDAFTGEIHEPIHAARKTPVVWQDMVLSHGAMRSISPDTIVHIWQASGDAKKVLDKGFRIVHAPGDYFYLDAGQGGWMATPHGSGHGDYRTWARVMSFDPYAHAGPHKEARDRVLGGQACLWTEQTDENSLECVVWPRTAAVADLFWTGDKAGGGYPRNTVEALPRMHDVRYRMVDRGVRAIPLQPHWCALRPEQSIEGA</sequence>
<protein>
    <recommendedName>
        <fullName evidence="7">Beta-hexosaminidase</fullName>
        <ecNumber evidence="7">3.2.1.52</ecNumber>
    </recommendedName>
</protein>
<feature type="domain" description="Beta-hexosaminidase eukaryotic type N-terminal" evidence="11">
    <location>
        <begin position="31"/>
        <end position="168"/>
    </location>
</feature>
<dbReference type="RefSeq" id="XP_052946426.1">
    <property type="nucleotide sequence ID" value="XM_053088786.1"/>
</dbReference>
<dbReference type="PANTHER" id="PTHR22600">
    <property type="entry name" value="BETA-HEXOSAMINIDASE"/>
    <property type="match status" value="1"/>
</dbReference>
<keyword evidence="4 7" id="KW-0378">Hydrolase</keyword>
<feature type="domain" description="Glycoside hydrolase family 20 catalytic" evidence="10">
    <location>
        <begin position="209"/>
        <end position="544"/>
    </location>
</feature>
<gene>
    <name evidence="12" type="ORF">MKK02DRAFT_33794</name>
</gene>
<keyword evidence="6 7" id="KW-0326">Glycosidase</keyword>
<evidence type="ECO:0000313" key="12">
    <source>
        <dbReference type="EMBL" id="KAI9636649.1"/>
    </source>
</evidence>